<sequence>MNTDRDRDRERDGDRDRDRDGDRDGDRDADRSATPTTTTAASEKPHHTPADTAPPLTLRPAHPADAPVIAAIHQAARRAAMPYLPPQRRTHDEVTRWIRETVLPQCHTVVAARGPELLGYAAVRGDLLEHLYLRPDARRTGIGTRLLAEARRHRPDGLSLHVFQLNAEARAFYAHHGFRVVATDDGSGNMENLPALTLHWAPAPGPLSPRGTP</sequence>
<dbReference type="SUPFAM" id="SSF55729">
    <property type="entry name" value="Acyl-CoA N-acyltransferases (Nat)"/>
    <property type="match status" value="1"/>
</dbReference>
<feature type="compositionally biased region" description="Low complexity" evidence="3">
    <location>
        <begin position="32"/>
        <end position="42"/>
    </location>
</feature>
<dbReference type="PANTHER" id="PTHR43877">
    <property type="entry name" value="AMINOALKYLPHOSPHONATE N-ACETYLTRANSFERASE-RELATED-RELATED"/>
    <property type="match status" value="1"/>
</dbReference>
<gene>
    <name evidence="5" type="ORF">Stube_35190</name>
</gene>
<keyword evidence="6" id="KW-1185">Reference proteome</keyword>
<keyword evidence="1" id="KW-0808">Transferase</keyword>
<dbReference type="AlphaFoldDB" id="A0A640UXY1"/>
<dbReference type="RefSeq" id="WP_308789383.1">
    <property type="nucleotide sequence ID" value="NZ_BLIR01000001.1"/>
</dbReference>
<dbReference type="EMBL" id="BLIR01000001">
    <property type="protein sequence ID" value="GFE38846.1"/>
    <property type="molecule type" value="Genomic_DNA"/>
</dbReference>
<feature type="compositionally biased region" description="Basic and acidic residues" evidence="3">
    <location>
        <begin position="1"/>
        <end position="31"/>
    </location>
</feature>
<dbReference type="GeneID" id="96284617"/>
<evidence type="ECO:0000256" key="1">
    <source>
        <dbReference type="ARBA" id="ARBA00022679"/>
    </source>
</evidence>
<feature type="domain" description="N-acetyltransferase" evidence="4">
    <location>
        <begin position="56"/>
        <end position="199"/>
    </location>
</feature>
<feature type="region of interest" description="Disordered" evidence="3">
    <location>
        <begin position="1"/>
        <end position="61"/>
    </location>
</feature>
<evidence type="ECO:0000313" key="6">
    <source>
        <dbReference type="Proteomes" id="UP000431826"/>
    </source>
</evidence>
<accession>A0A640UXY1</accession>
<evidence type="ECO:0000256" key="2">
    <source>
        <dbReference type="ARBA" id="ARBA00023315"/>
    </source>
</evidence>
<dbReference type="GO" id="GO:0016747">
    <property type="term" value="F:acyltransferase activity, transferring groups other than amino-acyl groups"/>
    <property type="evidence" value="ECO:0007669"/>
    <property type="project" value="InterPro"/>
</dbReference>
<reference evidence="5 6" key="1">
    <citation type="submission" date="2019-12" db="EMBL/GenBank/DDBJ databases">
        <title>Whole genome shotgun sequence of Streptomyces tubercidicus NBRC 13090.</title>
        <authorList>
            <person name="Ichikawa N."/>
            <person name="Kimura A."/>
            <person name="Kitahashi Y."/>
            <person name="Komaki H."/>
            <person name="Tamura T."/>
        </authorList>
    </citation>
    <scope>NUCLEOTIDE SEQUENCE [LARGE SCALE GENOMIC DNA]</scope>
    <source>
        <strain evidence="5 6">NBRC 13090</strain>
    </source>
</reference>
<evidence type="ECO:0000313" key="5">
    <source>
        <dbReference type="EMBL" id="GFE38846.1"/>
    </source>
</evidence>
<comment type="caution">
    <text evidence="5">The sequence shown here is derived from an EMBL/GenBank/DDBJ whole genome shotgun (WGS) entry which is preliminary data.</text>
</comment>
<proteinExistence type="predicted"/>
<dbReference type="Pfam" id="PF13508">
    <property type="entry name" value="Acetyltransf_7"/>
    <property type="match status" value="1"/>
</dbReference>
<dbReference type="Proteomes" id="UP000431826">
    <property type="component" value="Unassembled WGS sequence"/>
</dbReference>
<evidence type="ECO:0000259" key="4">
    <source>
        <dbReference type="PROSITE" id="PS51186"/>
    </source>
</evidence>
<evidence type="ECO:0000256" key="3">
    <source>
        <dbReference type="SAM" id="MobiDB-lite"/>
    </source>
</evidence>
<dbReference type="Gene3D" id="3.40.630.30">
    <property type="match status" value="1"/>
</dbReference>
<dbReference type="InterPro" id="IPR000182">
    <property type="entry name" value="GNAT_dom"/>
</dbReference>
<dbReference type="CDD" id="cd04301">
    <property type="entry name" value="NAT_SF"/>
    <property type="match status" value="1"/>
</dbReference>
<organism evidence="5 6">
    <name type="scientific">Streptomyces tubercidicus</name>
    <dbReference type="NCBI Taxonomy" id="47759"/>
    <lineage>
        <taxon>Bacteria</taxon>
        <taxon>Bacillati</taxon>
        <taxon>Actinomycetota</taxon>
        <taxon>Actinomycetes</taxon>
        <taxon>Kitasatosporales</taxon>
        <taxon>Streptomycetaceae</taxon>
        <taxon>Streptomyces</taxon>
    </lineage>
</organism>
<dbReference type="PROSITE" id="PS51186">
    <property type="entry name" value="GNAT"/>
    <property type="match status" value="1"/>
</dbReference>
<keyword evidence="2" id="KW-0012">Acyltransferase</keyword>
<name>A0A640UXY1_9ACTN</name>
<dbReference type="InterPro" id="IPR016181">
    <property type="entry name" value="Acyl_CoA_acyltransferase"/>
</dbReference>
<dbReference type="InterPro" id="IPR050832">
    <property type="entry name" value="Bact_Acetyltransf"/>
</dbReference>
<protein>
    <recommendedName>
        <fullName evidence="4">N-acetyltransferase domain-containing protein</fullName>
    </recommendedName>
</protein>